<evidence type="ECO:0000259" key="2">
    <source>
        <dbReference type="Pfam" id="PF03184"/>
    </source>
</evidence>
<evidence type="ECO:0000259" key="1">
    <source>
        <dbReference type="Pfam" id="PF02796"/>
    </source>
</evidence>
<accession>A0AA88XUP7</accession>
<dbReference type="InterPro" id="IPR004875">
    <property type="entry name" value="DDE_SF_endonuclease_dom"/>
</dbReference>
<dbReference type="EMBL" id="VSWD01000010">
    <property type="protein sequence ID" value="KAK3092033.1"/>
    <property type="molecule type" value="Genomic_DNA"/>
</dbReference>
<dbReference type="GO" id="GO:0003677">
    <property type="term" value="F:DNA binding"/>
    <property type="evidence" value="ECO:0007669"/>
    <property type="project" value="InterPro"/>
</dbReference>
<dbReference type="Proteomes" id="UP001186944">
    <property type="component" value="Unassembled WGS sequence"/>
</dbReference>
<dbReference type="InterPro" id="IPR036397">
    <property type="entry name" value="RNaseH_sf"/>
</dbReference>
<dbReference type="Gene3D" id="3.30.420.10">
    <property type="entry name" value="Ribonuclease H-like superfamily/Ribonuclease H"/>
    <property type="match status" value="1"/>
</dbReference>
<gene>
    <name evidence="3" type="ORF">FSP39_024582</name>
</gene>
<evidence type="ECO:0000313" key="4">
    <source>
        <dbReference type="Proteomes" id="UP001186944"/>
    </source>
</evidence>
<proteinExistence type="predicted"/>
<organism evidence="3 4">
    <name type="scientific">Pinctada imbricata</name>
    <name type="common">Atlantic pearl-oyster</name>
    <name type="synonym">Pinctada martensii</name>
    <dbReference type="NCBI Taxonomy" id="66713"/>
    <lineage>
        <taxon>Eukaryota</taxon>
        <taxon>Metazoa</taxon>
        <taxon>Spiralia</taxon>
        <taxon>Lophotrochozoa</taxon>
        <taxon>Mollusca</taxon>
        <taxon>Bivalvia</taxon>
        <taxon>Autobranchia</taxon>
        <taxon>Pteriomorphia</taxon>
        <taxon>Pterioida</taxon>
        <taxon>Pterioidea</taxon>
        <taxon>Pteriidae</taxon>
        <taxon>Pinctada</taxon>
    </lineage>
</organism>
<dbReference type="GO" id="GO:0000150">
    <property type="term" value="F:DNA strand exchange activity"/>
    <property type="evidence" value="ECO:0007669"/>
    <property type="project" value="InterPro"/>
</dbReference>
<dbReference type="Gene3D" id="1.10.10.60">
    <property type="entry name" value="Homeodomain-like"/>
    <property type="match status" value="1"/>
</dbReference>
<dbReference type="PANTHER" id="PTHR19303">
    <property type="entry name" value="TRANSPOSON"/>
    <property type="match status" value="1"/>
</dbReference>
<feature type="domain" description="Resolvase HTH" evidence="1">
    <location>
        <begin position="6"/>
        <end position="41"/>
    </location>
</feature>
<evidence type="ECO:0008006" key="5">
    <source>
        <dbReference type="Google" id="ProtNLM"/>
    </source>
</evidence>
<dbReference type="Pfam" id="PF03184">
    <property type="entry name" value="DDE_1"/>
    <property type="match status" value="1"/>
</dbReference>
<evidence type="ECO:0000313" key="3">
    <source>
        <dbReference type="EMBL" id="KAK3092033.1"/>
    </source>
</evidence>
<dbReference type="InterPro" id="IPR006120">
    <property type="entry name" value="Resolvase_HTH_dom"/>
</dbReference>
<reference evidence="3" key="1">
    <citation type="submission" date="2019-08" db="EMBL/GenBank/DDBJ databases">
        <title>The improved chromosome-level genome for the pearl oyster Pinctada fucata martensii using PacBio sequencing and Hi-C.</title>
        <authorList>
            <person name="Zheng Z."/>
        </authorList>
    </citation>
    <scope>NUCLEOTIDE SEQUENCE</scope>
    <source>
        <strain evidence="3">ZZ-2019</strain>
        <tissue evidence="3">Adductor muscle</tissue>
    </source>
</reference>
<dbReference type="PANTHER" id="PTHR19303:SF74">
    <property type="entry name" value="POGO TRANSPOSABLE ELEMENT WITH KRAB DOMAIN"/>
    <property type="match status" value="1"/>
</dbReference>
<name>A0AA88XUP7_PINIB</name>
<dbReference type="Pfam" id="PF02796">
    <property type="entry name" value="HTH_7"/>
    <property type="match status" value="1"/>
</dbReference>
<keyword evidence="4" id="KW-1185">Reference proteome</keyword>
<protein>
    <recommendedName>
        <fullName evidence="5">DDE-1 domain-containing protein</fullName>
    </recommendedName>
</protein>
<comment type="caution">
    <text evidence="3">The sequence shown here is derived from an EMBL/GenBank/DDBJ whole genome shotgun (WGS) entry which is preliminary data.</text>
</comment>
<dbReference type="AlphaFoldDB" id="A0AA88XUP7"/>
<feature type="domain" description="DDE-1" evidence="2">
    <location>
        <begin position="209"/>
        <end position="329"/>
    </location>
</feature>
<sequence>MPRTQKIHQEEEINKAVALYKEGLSMRKIANELCIPKSTVYDHVKGKFSGYNTSFGREPSLSYDEEVSVVNYSVYMAERGLPLNRQNLRILIKEILLRRPRPTSINLEKGPSDKFITKFLKRHKDSISIRSSHPLESNRATISQGQIDHFYQLLQDMMSKLDPNDKPSRMYNMDESGFSGRLTSSKKVIVPKDTRHAYQTQVTMSGHVTVVQAISAGGESCPPMIIFSGCLPRGTYEAGVPDKFIFRSTDSGFINNALFLEWFEEAFKPSLGKERPVLLLLDNHVSHCHPQFIDKAKHHGVDLLYFPSHASHLLQPLDVVYFHILKQKFADLAIKIGYMGCKTLPRNLFPRLLHQAYNNITGST</sequence>
<dbReference type="InterPro" id="IPR050863">
    <property type="entry name" value="CenT-Element_Derived"/>
</dbReference>
<dbReference type="GO" id="GO:0005634">
    <property type="term" value="C:nucleus"/>
    <property type="evidence" value="ECO:0007669"/>
    <property type="project" value="TreeGrafter"/>
</dbReference>